<organism evidence="1 2">
    <name type="scientific">Aspergillus aculeatinus CBS 121060</name>
    <dbReference type="NCBI Taxonomy" id="1448322"/>
    <lineage>
        <taxon>Eukaryota</taxon>
        <taxon>Fungi</taxon>
        <taxon>Dikarya</taxon>
        <taxon>Ascomycota</taxon>
        <taxon>Pezizomycotina</taxon>
        <taxon>Eurotiomycetes</taxon>
        <taxon>Eurotiomycetidae</taxon>
        <taxon>Eurotiales</taxon>
        <taxon>Aspergillaceae</taxon>
        <taxon>Aspergillus</taxon>
        <taxon>Aspergillus subgen. Circumdati</taxon>
    </lineage>
</organism>
<reference evidence="1" key="1">
    <citation type="submission" date="2018-02" db="EMBL/GenBank/DDBJ databases">
        <title>The genomes of Aspergillus section Nigri reveals drivers in fungal speciation.</title>
        <authorList>
            <consortium name="DOE Joint Genome Institute"/>
            <person name="Vesth T.C."/>
            <person name="Nybo J."/>
            <person name="Theobald S."/>
            <person name="Brandl J."/>
            <person name="Frisvad J.C."/>
            <person name="Nielsen K.F."/>
            <person name="Lyhne E.K."/>
            <person name="Kogle M.E."/>
            <person name="Kuo A."/>
            <person name="Riley R."/>
            <person name="Clum A."/>
            <person name="Nolan M."/>
            <person name="Lipzen A."/>
            <person name="Salamov A."/>
            <person name="Henrissat B."/>
            <person name="Wiebenga A."/>
            <person name="De vries R.P."/>
            <person name="Grigoriev I.V."/>
            <person name="Mortensen U.H."/>
            <person name="Andersen M.R."/>
            <person name="Baker S.E."/>
        </authorList>
    </citation>
    <scope>NUCLEOTIDE SEQUENCE</scope>
    <source>
        <strain evidence="1">CBS 121060</strain>
    </source>
</reference>
<dbReference type="EMBL" id="KZ824968">
    <property type="protein sequence ID" value="RAH68198.1"/>
    <property type="molecule type" value="Genomic_DNA"/>
</dbReference>
<name>A0ACD1H3Q8_9EURO</name>
<gene>
    <name evidence="1" type="ORF">BO66DRAFT_393209</name>
</gene>
<keyword evidence="2" id="KW-1185">Reference proteome</keyword>
<evidence type="ECO:0000313" key="2">
    <source>
        <dbReference type="Proteomes" id="UP000249661"/>
    </source>
</evidence>
<evidence type="ECO:0000313" key="1">
    <source>
        <dbReference type="EMBL" id="RAH68198.1"/>
    </source>
</evidence>
<dbReference type="Proteomes" id="UP000249661">
    <property type="component" value="Unassembled WGS sequence"/>
</dbReference>
<proteinExistence type="predicted"/>
<sequence length="63" mass="7348">MESTWPGSIYHSDTPTCFFGPVDGLLLLPLNYYDDDDDDDDDYMTFSFVFEDLRSDPRKSKIQ</sequence>
<accession>A0ACD1H3Q8</accession>
<protein>
    <submittedName>
        <fullName evidence="1">Uncharacterized protein</fullName>
    </submittedName>
</protein>